<dbReference type="RefSeq" id="WP_115818900.1">
    <property type="nucleotide sequence ID" value="NZ_QRDV01000017.1"/>
</dbReference>
<keyword evidence="2" id="KW-1185">Reference proteome</keyword>
<dbReference type="InterPro" id="IPR018840">
    <property type="entry name" value="DUF2441"/>
</dbReference>
<dbReference type="AlphaFoldDB" id="A0A3D9GPJ8"/>
<dbReference type="SUPFAM" id="SSF56399">
    <property type="entry name" value="ADP-ribosylation"/>
    <property type="match status" value="1"/>
</dbReference>
<dbReference type="Proteomes" id="UP000256980">
    <property type="component" value="Unassembled WGS sequence"/>
</dbReference>
<reference evidence="1 2" key="1">
    <citation type="submission" date="2018-07" db="EMBL/GenBank/DDBJ databases">
        <title>Genomic Encyclopedia of Type Strains, Phase III (KMG-III): the genomes of soil and plant-associated and newly described type strains.</title>
        <authorList>
            <person name="Whitman W."/>
        </authorList>
    </citation>
    <scope>NUCLEOTIDE SEQUENCE [LARGE SCALE GENOMIC DNA]</scope>
    <source>
        <strain evidence="1 2">CECT 7946</strain>
    </source>
</reference>
<accession>A0A3D9GPJ8</accession>
<dbReference type="OrthoDB" id="1446099at2"/>
<protein>
    <submittedName>
        <fullName evidence="1">Uncharacterized protein DUF2441</fullName>
    </submittedName>
</protein>
<organism evidence="1 2">
    <name type="scientific">Winogradskyella eximia</name>
    <dbReference type="NCBI Taxonomy" id="262006"/>
    <lineage>
        <taxon>Bacteria</taxon>
        <taxon>Pseudomonadati</taxon>
        <taxon>Bacteroidota</taxon>
        <taxon>Flavobacteriia</taxon>
        <taxon>Flavobacteriales</taxon>
        <taxon>Flavobacteriaceae</taxon>
        <taxon>Winogradskyella</taxon>
    </lineage>
</organism>
<gene>
    <name evidence="1" type="ORF">DFQ10_1176</name>
</gene>
<dbReference type="Pfam" id="PF10386">
    <property type="entry name" value="DUF2441"/>
    <property type="match status" value="1"/>
</dbReference>
<dbReference type="EMBL" id="QRDV01000017">
    <property type="protein sequence ID" value="RED37913.1"/>
    <property type="molecule type" value="Genomic_DNA"/>
</dbReference>
<proteinExistence type="predicted"/>
<sequence>MNYFHIQRINGIRKEWNKGDFSETGNNDFYKGILEGIERNSKYPTNGKRLIQNSRELLSNEWINSLDYESKDYEKLFYKTQDLCIDFEGLATNLFESHLQYLKWIREEIFENSRLKINPNLPSRKKCLWLCDKKGLENWWNTFETSENKKIIELELDKMEKFILQMLSF</sequence>
<evidence type="ECO:0000313" key="1">
    <source>
        <dbReference type="EMBL" id="RED37913.1"/>
    </source>
</evidence>
<name>A0A3D9GPJ8_9FLAO</name>
<evidence type="ECO:0000313" key="2">
    <source>
        <dbReference type="Proteomes" id="UP000256980"/>
    </source>
</evidence>
<comment type="caution">
    <text evidence="1">The sequence shown here is derived from an EMBL/GenBank/DDBJ whole genome shotgun (WGS) entry which is preliminary data.</text>
</comment>